<name>A0ABU0D047_9BACI</name>
<accession>A0ABU0D047</accession>
<dbReference type="Proteomes" id="UP001232343">
    <property type="component" value="Unassembled WGS sequence"/>
</dbReference>
<protein>
    <submittedName>
        <fullName evidence="1">Uncharacterized protein</fullName>
    </submittedName>
</protein>
<gene>
    <name evidence="1" type="ORF">J2S14_000575</name>
</gene>
<evidence type="ECO:0000313" key="2">
    <source>
        <dbReference type="Proteomes" id="UP001232343"/>
    </source>
</evidence>
<reference evidence="1 2" key="1">
    <citation type="submission" date="2023-07" db="EMBL/GenBank/DDBJ databases">
        <title>Genomic Encyclopedia of Type Strains, Phase IV (KMG-IV): sequencing the most valuable type-strain genomes for metagenomic binning, comparative biology and taxonomic classification.</title>
        <authorList>
            <person name="Goeker M."/>
        </authorList>
    </citation>
    <scope>NUCLEOTIDE SEQUENCE [LARGE SCALE GENOMIC DNA]</scope>
    <source>
        <strain evidence="1 2">DSM 27848</strain>
    </source>
</reference>
<dbReference type="EMBL" id="JAUSUO010000001">
    <property type="protein sequence ID" value="MDQ0341782.1"/>
    <property type="molecule type" value="Genomic_DNA"/>
</dbReference>
<keyword evidence="2" id="KW-1185">Reference proteome</keyword>
<proteinExistence type="predicted"/>
<organism evidence="1 2">
    <name type="scientific">Lederbergia wuyishanensis</name>
    <dbReference type="NCBI Taxonomy" id="1347903"/>
    <lineage>
        <taxon>Bacteria</taxon>
        <taxon>Bacillati</taxon>
        <taxon>Bacillota</taxon>
        <taxon>Bacilli</taxon>
        <taxon>Bacillales</taxon>
        <taxon>Bacillaceae</taxon>
        <taxon>Lederbergia</taxon>
    </lineage>
</organism>
<sequence length="31" mass="3490">MPPIIFRIGGTGAYQNRDYALNGIHEDPILF</sequence>
<evidence type="ECO:0000313" key="1">
    <source>
        <dbReference type="EMBL" id="MDQ0341782.1"/>
    </source>
</evidence>
<comment type="caution">
    <text evidence="1">The sequence shown here is derived from an EMBL/GenBank/DDBJ whole genome shotgun (WGS) entry which is preliminary data.</text>
</comment>